<keyword evidence="7" id="KW-1185">Reference proteome</keyword>
<dbReference type="GO" id="GO:0050610">
    <property type="term" value="F:methylarsonate reductase activity"/>
    <property type="evidence" value="ECO:0007669"/>
    <property type="project" value="UniProtKB-UniRule"/>
</dbReference>
<evidence type="ECO:0000259" key="5">
    <source>
        <dbReference type="PROSITE" id="PS50405"/>
    </source>
</evidence>
<dbReference type="Proteomes" id="UP000678393">
    <property type="component" value="Unassembled WGS sequence"/>
</dbReference>
<evidence type="ECO:0000313" key="7">
    <source>
        <dbReference type="Proteomes" id="UP000678393"/>
    </source>
</evidence>
<dbReference type="GO" id="GO:0004364">
    <property type="term" value="F:glutathione transferase activity"/>
    <property type="evidence" value="ECO:0007669"/>
    <property type="project" value="UniProtKB-UniRule"/>
</dbReference>
<dbReference type="InterPro" id="IPR004045">
    <property type="entry name" value="Glutathione_S-Trfase_N"/>
</dbReference>
<evidence type="ECO:0000256" key="1">
    <source>
        <dbReference type="ARBA" id="ARBA00011067"/>
    </source>
</evidence>
<reference evidence="6" key="1">
    <citation type="submission" date="2021-04" db="EMBL/GenBank/DDBJ databases">
        <authorList>
            <consortium name="Molecular Ecology Group"/>
        </authorList>
    </citation>
    <scope>NUCLEOTIDE SEQUENCE</scope>
</reference>
<dbReference type="InterPro" id="IPR036282">
    <property type="entry name" value="Glutathione-S-Trfase_C_sf"/>
</dbReference>
<dbReference type="GO" id="GO:0005737">
    <property type="term" value="C:cytoplasm"/>
    <property type="evidence" value="ECO:0007669"/>
    <property type="project" value="InterPro"/>
</dbReference>
<dbReference type="PROSITE" id="PS50405">
    <property type="entry name" value="GST_CTER"/>
    <property type="match status" value="1"/>
</dbReference>
<dbReference type="Gene3D" id="1.20.1050.10">
    <property type="match status" value="1"/>
</dbReference>
<comment type="caution">
    <text evidence="6">The sequence shown here is derived from an EMBL/GenBank/DDBJ whole genome shotgun (WGS) entry which is preliminary data.</text>
</comment>
<gene>
    <name evidence="6" type="ORF">CUNI_LOCUS16280</name>
</gene>
<dbReference type="SFLD" id="SFLDG00358">
    <property type="entry name" value="Main_(cytGST)"/>
    <property type="match status" value="1"/>
</dbReference>
<dbReference type="PANTHER" id="PTHR43968">
    <property type="match status" value="1"/>
</dbReference>
<comment type="catalytic activity">
    <reaction evidence="3">
        <text>RX + glutathione = an S-substituted glutathione + a halide anion + H(+)</text>
        <dbReference type="Rhea" id="RHEA:16437"/>
        <dbReference type="ChEBI" id="CHEBI:15378"/>
        <dbReference type="ChEBI" id="CHEBI:16042"/>
        <dbReference type="ChEBI" id="CHEBI:17792"/>
        <dbReference type="ChEBI" id="CHEBI:57925"/>
        <dbReference type="ChEBI" id="CHEBI:90779"/>
        <dbReference type="EC" id="2.5.1.18"/>
    </reaction>
</comment>
<evidence type="ECO:0000256" key="3">
    <source>
        <dbReference type="RuleBase" id="RU368071"/>
    </source>
</evidence>
<dbReference type="InterPro" id="IPR050983">
    <property type="entry name" value="GST_Omega/HSP26"/>
</dbReference>
<dbReference type="EC" id="2.5.1.18" evidence="3"/>
<sequence>MSSDVLKLPNDKLEDGQVLRLYSMRMCPYAQRARLMLAAKNINYDLVNIDLNNKPDWFFDLNPYGEVPVLLHNGGCVYESLITAEYIEEAFPQPKFYSDDPLVRAREKIYFNHWTKKGIPAFYSLLKVGYPDPEQTKRLEEHVGIMDSFLKKLNTPYFHGDQVGFPDYMIWPWFERAPVLKDITEFNISPEKYPHLSAWINRMWKDPAVLKCMIDPQLMIDHYQFYRTGKPDFTLGAAKPAPVQELLENLDGLRDPTTRDRQK</sequence>
<dbReference type="SUPFAM" id="SSF47616">
    <property type="entry name" value="GST C-terminal domain-like"/>
    <property type="match status" value="1"/>
</dbReference>
<dbReference type="Gene3D" id="3.40.30.10">
    <property type="entry name" value="Glutaredoxin"/>
    <property type="match status" value="1"/>
</dbReference>
<keyword evidence="3" id="KW-0808">Transferase</keyword>
<dbReference type="SUPFAM" id="SSF52833">
    <property type="entry name" value="Thioredoxin-like"/>
    <property type="match status" value="1"/>
</dbReference>
<dbReference type="FunFam" id="1.20.1050.10:FF:000009">
    <property type="entry name" value="Glutathione S-transferase omega-1"/>
    <property type="match status" value="1"/>
</dbReference>
<dbReference type="PRINTS" id="PR01625">
    <property type="entry name" value="GSTRNSFRASEO"/>
</dbReference>
<dbReference type="OrthoDB" id="4951845at2759"/>
<dbReference type="InterPro" id="IPR010987">
    <property type="entry name" value="Glutathione-S-Trfase_C-like"/>
</dbReference>
<name>A0A8S3ZSQ0_9EUPU</name>
<proteinExistence type="inferred from homology"/>
<protein>
    <recommendedName>
        <fullName evidence="3">Glutathione S-transferase omega</fullName>
        <shortName evidence="3">GSTO</shortName>
        <ecNumber evidence="3">1.20.4.2</ecNumber>
        <ecNumber evidence="3">1.8.5.1</ecNumber>
        <ecNumber evidence="3">2.5.1.18</ecNumber>
    </recommendedName>
    <alternativeName>
        <fullName evidence="3">Glutathione-dependent dehydroascorbate reductase</fullName>
    </alternativeName>
    <alternativeName>
        <fullName evidence="3">Monomethylarsonic acid reductase</fullName>
    </alternativeName>
</protein>
<dbReference type="GO" id="GO:0006749">
    <property type="term" value="P:glutathione metabolic process"/>
    <property type="evidence" value="ECO:0007669"/>
    <property type="project" value="UniProtKB-UniRule"/>
</dbReference>
<comment type="catalytic activity">
    <reaction evidence="3">
        <text>L-dehydroascorbate + 2 glutathione = glutathione disulfide + L-ascorbate</text>
        <dbReference type="Rhea" id="RHEA:24424"/>
        <dbReference type="ChEBI" id="CHEBI:38290"/>
        <dbReference type="ChEBI" id="CHEBI:57925"/>
        <dbReference type="ChEBI" id="CHEBI:58297"/>
        <dbReference type="ChEBI" id="CHEBI:58539"/>
        <dbReference type="EC" id="1.8.5.1"/>
    </reaction>
</comment>
<evidence type="ECO:0000259" key="4">
    <source>
        <dbReference type="PROSITE" id="PS50404"/>
    </source>
</evidence>
<comment type="similarity">
    <text evidence="1 3">Belongs to the GST superfamily. Omega family.</text>
</comment>
<dbReference type="AlphaFoldDB" id="A0A8S3ZSQ0"/>
<organism evidence="6 7">
    <name type="scientific">Candidula unifasciata</name>
    <dbReference type="NCBI Taxonomy" id="100452"/>
    <lineage>
        <taxon>Eukaryota</taxon>
        <taxon>Metazoa</taxon>
        <taxon>Spiralia</taxon>
        <taxon>Lophotrochozoa</taxon>
        <taxon>Mollusca</taxon>
        <taxon>Gastropoda</taxon>
        <taxon>Heterobranchia</taxon>
        <taxon>Euthyneura</taxon>
        <taxon>Panpulmonata</taxon>
        <taxon>Eupulmonata</taxon>
        <taxon>Stylommatophora</taxon>
        <taxon>Helicina</taxon>
        <taxon>Helicoidea</taxon>
        <taxon>Geomitridae</taxon>
        <taxon>Candidula</taxon>
    </lineage>
</organism>
<dbReference type="Pfam" id="PF13417">
    <property type="entry name" value="GST_N_3"/>
    <property type="match status" value="1"/>
</dbReference>
<comment type="catalytic activity">
    <reaction evidence="3">
        <text>methylarsonate + 2 glutathione + H(+) = methylarsonous acid + glutathione disulfide + H2O</text>
        <dbReference type="Rhea" id="RHEA:15969"/>
        <dbReference type="ChEBI" id="CHEBI:15377"/>
        <dbReference type="ChEBI" id="CHEBI:15378"/>
        <dbReference type="ChEBI" id="CHEBI:17826"/>
        <dbReference type="ChEBI" id="CHEBI:33409"/>
        <dbReference type="ChEBI" id="CHEBI:57925"/>
        <dbReference type="ChEBI" id="CHEBI:58297"/>
        <dbReference type="EC" id="1.20.4.2"/>
    </reaction>
</comment>
<dbReference type="InterPro" id="IPR036249">
    <property type="entry name" value="Thioredoxin-like_sf"/>
</dbReference>
<dbReference type="GO" id="GO:0045174">
    <property type="term" value="F:glutathione dehydrogenase (ascorbate) activity"/>
    <property type="evidence" value="ECO:0007669"/>
    <property type="project" value="UniProtKB-UniRule"/>
</dbReference>
<evidence type="ECO:0000256" key="2">
    <source>
        <dbReference type="ARBA" id="ARBA00023002"/>
    </source>
</evidence>
<dbReference type="EC" id="1.8.5.1" evidence="3"/>
<dbReference type="EMBL" id="CAJHNH020004217">
    <property type="protein sequence ID" value="CAG5130722.1"/>
    <property type="molecule type" value="Genomic_DNA"/>
</dbReference>
<dbReference type="Pfam" id="PF13410">
    <property type="entry name" value="GST_C_2"/>
    <property type="match status" value="1"/>
</dbReference>
<dbReference type="PANTHER" id="PTHR43968:SF6">
    <property type="entry name" value="GLUTATHIONE S-TRANSFERASE OMEGA"/>
    <property type="match status" value="1"/>
</dbReference>
<keyword evidence="2 3" id="KW-0560">Oxidoreductase</keyword>
<feature type="domain" description="GST C-terminal" evidence="5">
    <location>
        <begin position="100"/>
        <end position="243"/>
    </location>
</feature>
<dbReference type="SFLD" id="SFLDS00019">
    <property type="entry name" value="Glutathione_Transferase_(cytos"/>
    <property type="match status" value="1"/>
</dbReference>
<comment type="function">
    <text evidence="3">Exhibits glutathione-dependent thiol transferase activity. Has high dehydroascorbate reductase activity and may contribute to the recycling of ascorbic acid. Participates in the biotransformation of inorganic arsenic and reduces monomethylarsonic acid (MMA).</text>
</comment>
<dbReference type="FunFam" id="3.40.30.10:FF:000123">
    <property type="entry name" value="Glutathione transferase o1"/>
    <property type="match status" value="1"/>
</dbReference>
<evidence type="ECO:0000313" key="6">
    <source>
        <dbReference type="EMBL" id="CAG5130722.1"/>
    </source>
</evidence>
<accession>A0A8S3ZSQ0</accession>
<dbReference type="PROSITE" id="PS50404">
    <property type="entry name" value="GST_NTER"/>
    <property type="match status" value="1"/>
</dbReference>
<dbReference type="InterPro" id="IPR040079">
    <property type="entry name" value="Glutathione_S-Trfase"/>
</dbReference>
<feature type="domain" description="GST N-terminal" evidence="4">
    <location>
        <begin position="17"/>
        <end position="95"/>
    </location>
</feature>
<dbReference type="InterPro" id="IPR005442">
    <property type="entry name" value="GST_omega"/>
</dbReference>
<dbReference type="EC" id="1.20.4.2" evidence="3"/>